<dbReference type="RefSeq" id="WP_020773301.1">
    <property type="nucleotide sequence ID" value="NZ_ANIK01000035.1"/>
</dbReference>
<dbReference type="AlphaFoldDB" id="M6CYB2"/>
<name>M6CYB2_9LEPT</name>
<dbReference type="EMBL" id="ANIK01000035">
    <property type="protein sequence ID" value="EMJ95466.1"/>
    <property type="molecule type" value="Genomic_DNA"/>
</dbReference>
<evidence type="ECO:0000313" key="2">
    <source>
        <dbReference type="Proteomes" id="UP000011988"/>
    </source>
</evidence>
<comment type="caution">
    <text evidence="1">The sequence shown here is derived from an EMBL/GenBank/DDBJ whole genome shotgun (WGS) entry which is preliminary data.</text>
</comment>
<protein>
    <submittedName>
        <fullName evidence="1">Uncharacterized protein</fullName>
    </submittedName>
</protein>
<proteinExistence type="predicted"/>
<accession>M6CYB2</accession>
<sequence>MELKLKADWKFKTFKEKTHTFLKMKNQESKFIETLKLNALFPMYLIGMMKLAWSIWRHKIKFRTEVPGQLMILHYNQKEIKDLSGVLKRIEERVVKPFRLLHKVNPIVLLLPFGISFQAGSFKGFVKSLDSGQLQALKKELYEIKILTPANNE</sequence>
<dbReference type="Proteomes" id="UP000011988">
    <property type="component" value="Unassembled WGS sequence"/>
</dbReference>
<gene>
    <name evidence="1" type="ORF">LEP1GSC194_3527</name>
</gene>
<evidence type="ECO:0000313" key="1">
    <source>
        <dbReference type="EMBL" id="EMJ95466.1"/>
    </source>
</evidence>
<organism evidence="1 2">
    <name type="scientific">Leptospira alstonii serovar Sichuan str. 79601</name>
    <dbReference type="NCBI Taxonomy" id="1218565"/>
    <lineage>
        <taxon>Bacteria</taxon>
        <taxon>Pseudomonadati</taxon>
        <taxon>Spirochaetota</taxon>
        <taxon>Spirochaetia</taxon>
        <taxon>Leptospirales</taxon>
        <taxon>Leptospiraceae</taxon>
        <taxon>Leptospira</taxon>
    </lineage>
</organism>
<dbReference type="PATRIC" id="fig|1218565.3.peg.1872"/>
<reference evidence="1 2" key="1">
    <citation type="submission" date="2013-01" db="EMBL/GenBank/DDBJ databases">
        <authorList>
            <person name="Harkins D.M."/>
            <person name="Durkin A.S."/>
            <person name="Brinkac L.M."/>
            <person name="Haft D.H."/>
            <person name="Selengut J.D."/>
            <person name="Sanka R."/>
            <person name="DePew J."/>
            <person name="Purushe J."/>
            <person name="Galloway R.L."/>
            <person name="Vinetz J.M."/>
            <person name="Sutton G.G."/>
            <person name="Nierman W.C."/>
            <person name="Fouts D.E."/>
        </authorList>
    </citation>
    <scope>NUCLEOTIDE SEQUENCE [LARGE SCALE GENOMIC DNA]</scope>
    <source>
        <strain evidence="1 2">79601</strain>
    </source>
</reference>